<evidence type="ECO:0000256" key="1">
    <source>
        <dbReference type="ARBA" id="ARBA00004141"/>
    </source>
</evidence>
<name>G4CK74_9NEIS</name>
<comment type="similarity">
    <text evidence="2">Belongs to the SLC13A/DASS transporter (TC 2.A.47) family. DIT1 subfamily.</text>
</comment>
<gene>
    <name evidence="7" type="ORF">HMPREF9371_2014</name>
</gene>
<dbReference type="Pfam" id="PF00939">
    <property type="entry name" value="Na_sulph_symp"/>
    <property type="match status" value="1"/>
</dbReference>
<dbReference type="HOGENOM" id="CLU_005170_7_3_4"/>
<comment type="caution">
    <text evidence="7">The sequence shown here is derived from an EMBL/GenBank/DDBJ whole genome shotgun (WGS) entry which is preliminary data.</text>
</comment>
<keyword evidence="4 6" id="KW-1133">Transmembrane helix</keyword>
<dbReference type="OrthoDB" id="3170849at2"/>
<dbReference type="PATRIC" id="fig|1032488.3.peg.1910"/>
<protein>
    <submittedName>
        <fullName evidence="7">DASS family divalent anion:sodium (Na+) symporter</fullName>
    </submittedName>
</protein>
<dbReference type="InterPro" id="IPR001898">
    <property type="entry name" value="SLC13A/DASS"/>
</dbReference>
<dbReference type="GO" id="GO:0022857">
    <property type="term" value="F:transmembrane transporter activity"/>
    <property type="evidence" value="ECO:0007669"/>
    <property type="project" value="InterPro"/>
</dbReference>
<feature type="transmembrane region" description="Helical" evidence="6">
    <location>
        <begin position="314"/>
        <end position="333"/>
    </location>
</feature>
<feature type="transmembrane region" description="Helical" evidence="6">
    <location>
        <begin position="286"/>
        <end position="307"/>
    </location>
</feature>
<feature type="transmembrane region" description="Helical" evidence="6">
    <location>
        <begin position="233"/>
        <end position="256"/>
    </location>
</feature>
<evidence type="ECO:0000256" key="4">
    <source>
        <dbReference type="ARBA" id="ARBA00022989"/>
    </source>
</evidence>
<dbReference type="PANTHER" id="PTHR42826">
    <property type="entry name" value="DICARBOXYLATE TRANSPORTER 2.1, CHLOROPLASTIC"/>
    <property type="match status" value="1"/>
</dbReference>
<evidence type="ECO:0000256" key="6">
    <source>
        <dbReference type="SAM" id="Phobius"/>
    </source>
</evidence>
<feature type="transmembrane region" description="Helical" evidence="6">
    <location>
        <begin position="468"/>
        <end position="488"/>
    </location>
</feature>
<dbReference type="InterPro" id="IPR030676">
    <property type="entry name" value="CitT-rel"/>
</dbReference>
<dbReference type="RefSeq" id="WP_009119700.1">
    <property type="nucleotide sequence ID" value="NZ_JH164926.1"/>
</dbReference>
<comment type="subcellular location">
    <subcellularLocation>
        <location evidence="1">Membrane</location>
        <topology evidence="1">Multi-pass membrane protein</topology>
    </subcellularLocation>
</comment>
<dbReference type="NCBIfam" id="TIGR00785">
    <property type="entry name" value="dass"/>
    <property type="match status" value="1"/>
</dbReference>
<feature type="transmembrane region" description="Helical" evidence="6">
    <location>
        <begin position="380"/>
        <end position="399"/>
    </location>
</feature>
<proteinExistence type="inferred from homology"/>
<keyword evidence="8" id="KW-1185">Reference proteome</keyword>
<keyword evidence="3 6" id="KW-0812">Transmembrane</keyword>
<evidence type="ECO:0000313" key="7">
    <source>
        <dbReference type="EMBL" id="EGY51801.1"/>
    </source>
</evidence>
<keyword evidence="5 6" id="KW-0472">Membrane</keyword>
<dbReference type="AlphaFoldDB" id="G4CK74"/>
<evidence type="ECO:0000313" key="8">
    <source>
        <dbReference type="Proteomes" id="UP000003019"/>
    </source>
</evidence>
<organism evidence="7 8">
    <name type="scientific">Neisseria shayeganii 871</name>
    <dbReference type="NCBI Taxonomy" id="1032488"/>
    <lineage>
        <taxon>Bacteria</taxon>
        <taxon>Pseudomonadati</taxon>
        <taxon>Pseudomonadota</taxon>
        <taxon>Betaproteobacteria</taxon>
        <taxon>Neisseriales</taxon>
        <taxon>Neisseriaceae</taxon>
        <taxon>Neisseria</taxon>
    </lineage>
</organism>
<dbReference type="STRING" id="1032488.HMPREF9371_2014"/>
<sequence>MSEKNENRSKLGFKPIPMAVAVGLGVAVWLIPTPAEVKPEAWKLLAMFVGVIAAIIGKAMPIGALSMVAIMLVALTGVTADKPADAIKDALSSFASPLIWLIGVSIMISRGILKTGLGARIGYLFISLFGKKTLGIGYSLALSELLLAPVTPSNTARGGGIIHPVMKAIAASYDSDPEKGTQGRIGKYLALVNYHSNPITSAMFITATAPNPLIVNLIAEATNSDIHLTWGTWALAMLLPGLAAMFLMPLVLYFIYPPEIKETPNAAQFAKERLNELGAMNRGEKIMLGIFALLLILWAGVPAMLLGDGWKVDATTTAFVGLSLLLLSGVLSWDDVLKEKSAWDTVTWFAALVMMATFLNKLGLIAWFSGVLEGGIEQMGLNWVAASALLLLAYMYAHYMFASTTAHITAMLAAFYTAGIALGAPPMLFALLMAAASSLMMTLTHYATGTSPVIFGSGYTTLGEWWKAGFVMSVVNLLVFVFIGGLWWKLLGYW</sequence>
<feature type="transmembrane region" description="Helical" evidence="6">
    <location>
        <begin position="44"/>
        <end position="74"/>
    </location>
</feature>
<dbReference type="PIRSF" id="PIRSF002457">
    <property type="entry name" value="DASS"/>
    <property type="match status" value="1"/>
</dbReference>
<evidence type="ECO:0000256" key="3">
    <source>
        <dbReference type="ARBA" id="ARBA00022692"/>
    </source>
</evidence>
<dbReference type="Proteomes" id="UP000003019">
    <property type="component" value="Unassembled WGS sequence"/>
</dbReference>
<feature type="transmembrane region" description="Helical" evidence="6">
    <location>
        <begin position="12"/>
        <end position="32"/>
    </location>
</feature>
<reference evidence="7 8" key="1">
    <citation type="submission" date="2011-05" db="EMBL/GenBank/DDBJ databases">
        <authorList>
            <person name="Muzny D."/>
            <person name="Qin X."/>
            <person name="Deng J."/>
            <person name="Jiang H."/>
            <person name="Liu Y."/>
            <person name="Qu J."/>
            <person name="Song X.-Z."/>
            <person name="Zhang L."/>
            <person name="Thornton R."/>
            <person name="Coyle M."/>
            <person name="Francisco L."/>
            <person name="Jackson L."/>
            <person name="Javaid M."/>
            <person name="Korchina V."/>
            <person name="Kovar C."/>
            <person name="Mata R."/>
            <person name="Mathew T."/>
            <person name="Ngo R."/>
            <person name="Nguyen L."/>
            <person name="Nguyen N."/>
            <person name="Okwuonu G."/>
            <person name="Ongeri F."/>
            <person name="Pham C."/>
            <person name="Simmons D."/>
            <person name="Wilczek-Boney K."/>
            <person name="Hale W."/>
            <person name="Jakkamsetti A."/>
            <person name="Pham P."/>
            <person name="Ruth R."/>
            <person name="San Lucas F."/>
            <person name="Warren J."/>
            <person name="Zhang J."/>
            <person name="Zhao Z."/>
            <person name="Zhou C."/>
            <person name="Zhu D."/>
            <person name="Lee S."/>
            <person name="Bess C."/>
            <person name="Blankenburg K."/>
            <person name="Forbes L."/>
            <person name="Fu Q."/>
            <person name="Gubbala S."/>
            <person name="Hirani K."/>
            <person name="Jayaseelan J.C."/>
            <person name="Lara F."/>
            <person name="Munidasa M."/>
            <person name="Palculict T."/>
            <person name="Patil S."/>
            <person name="Pu L.-L."/>
            <person name="Saada N."/>
            <person name="Tang L."/>
            <person name="Weissenberger G."/>
            <person name="Zhu Y."/>
            <person name="Hemphill L."/>
            <person name="Shang Y."/>
            <person name="Youmans B."/>
            <person name="Ayvaz T."/>
            <person name="Ross M."/>
            <person name="Santibanez J."/>
            <person name="Aqrawi P."/>
            <person name="Gross S."/>
            <person name="Joshi V."/>
            <person name="Fowler G."/>
            <person name="Nazareth L."/>
            <person name="Reid J."/>
            <person name="Worley K."/>
            <person name="Petrosino J."/>
            <person name="Highlander S."/>
            <person name="Gibbs R."/>
        </authorList>
    </citation>
    <scope>NUCLEOTIDE SEQUENCE [LARGE SCALE GENOMIC DNA]</scope>
    <source>
        <strain evidence="7 8">871</strain>
    </source>
</reference>
<feature type="transmembrane region" description="Helical" evidence="6">
    <location>
        <begin position="94"/>
        <end position="113"/>
    </location>
</feature>
<evidence type="ECO:0000256" key="2">
    <source>
        <dbReference type="ARBA" id="ARBA00007349"/>
    </source>
</evidence>
<dbReference type="GO" id="GO:0016020">
    <property type="term" value="C:membrane"/>
    <property type="evidence" value="ECO:0007669"/>
    <property type="project" value="UniProtKB-SubCell"/>
</dbReference>
<accession>G4CK74</accession>
<evidence type="ECO:0000256" key="5">
    <source>
        <dbReference type="ARBA" id="ARBA00023136"/>
    </source>
</evidence>
<dbReference type="EMBL" id="AGAY01000069">
    <property type="protein sequence ID" value="EGY51801.1"/>
    <property type="molecule type" value="Genomic_DNA"/>
</dbReference>
<feature type="transmembrane region" description="Helical" evidence="6">
    <location>
        <begin position="345"/>
        <end position="368"/>
    </location>
</feature>